<organism evidence="2 3">
    <name type="scientific">Actinomadura napierensis</name>
    <dbReference type="NCBI Taxonomy" id="267854"/>
    <lineage>
        <taxon>Bacteria</taxon>
        <taxon>Bacillati</taxon>
        <taxon>Actinomycetota</taxon>
        <taxon>Actinomycetes</taxon>
        <taxon>Streptosporangiales</taxon>
        <taxon>Thermomonosporaceae</taxon>
        <taxon>Actinomadura</taxon>
    </lineage>
</organism>
<name>A0ABN3AF44_9ACTN</name>
<proteinExistence type="predicted"/>
<evidence type="ECO:0000313" key="2">
    <source>
        <dbReference type="EMBL" id="GAA2164753.1"/>
    </source>
</evidence>
<dbReference type="Proteomes" id="UP001501020">
    <property type="component" value="Unassembled WGS sequence"/>
</dbReference>
<comment type="caution">
    <text evidence="2">The sequence shown here is derived from an EMBL/GenBank/DDBJ whole genome shotgun (WGS) entry which is preliminary data.</text>
</comment>
<accession>A0ABN3AF44</accession>
<protein>
    <submittedName>
        <fullName evidence="2">Uncharacterized protein</fullName>
    </submittedName>
</protein>
<gene>
    <name evidence="2" type="ORF">GCM10009727_82630</name>
</gene>
<dbReference type="EMBL" id="BAAAMR010000122">
    <property type="protein sequence ID" value="GAA2164753.1"/>
    <property type="molecule type" value="Genomic_DNA"/>
</dbReference>
<evidence type="ECO:0000256" key="1">
    <source>
        <dbReference type="SAM" id="MobiDB-lite"/>
    </source>
</evidence>
<sequence length="76" mass="7545">MGRSPAPVAFGRPAVTGPAAFAGHGRSRRACSARGAAGPRAGKIGTNRGVMTRRNEGVHPAAAGAHGGTSLREEAV</sequence>
<feature type="region of interest" description="Disordered" evidence="1">
    <location>
        <begin position="1"/>
        <end position="76"/>
    </location>
</feature>
<keyword evidence="3" id="KW-1185">Reference proteome</keyword>
<evidence type="ECO:0000313" key="3">
    <source>
        <dbReference type="Proteomes" id="UP001501020"/>
    </source>
</evidence>
<reference evidence="2 3" key="1">
    <citation type="journal article" date="2019" name="Int. J. Syst. Evol. Microbiol.">
        <title>The Global Catalogue of Microorganisms (GCM) 10K type strain sequencing project: providing services to taxonomists for standard genome sequencing and annotation.</title>
        <authorList>
            <consortium name="The Broad Institute Genomics Platform"/>
            <consortium name="The Broad Institute Genome Sequencing Center for Infectious Disease"/>
            <person name="Wu L."/>
            <person name="Ma J."/>
        </authorList>
    </citation>
    <scope>NUCLEOTIDE SEQUENCE [LARGE SCALE GENOMIC DNA]</scope>
    <source>
        <strain evidence="2 3">JCM 13850</strain>
    </source>
</reference>
<feature type="compositionally biased region" description="Low complexity" evidence="1">
    <location>
        <begin position="32"/>
        <end position="42"/>
    </location>
</feature>